<evidence type="ECO:0000313" key="2">
    <source>
        <dbReference type="Proteomes" id="UP000092993"/>
    </source>
</evidence>
<organism evidence="1 2">
    <name type="scientific">Grifola frondosa</name>
    <name type="common">Maitake</name>
    <name type="synonym">Polyporus frondosus</name>
    <dbReference type="NCBI Taxonomy" id="5627"/>
    <lineage>
        <taxon>Eukaryota</taxon>
        <taxon>Fungi</taxon>
        <taxon>Dikarya</taxon>
        <taxon>Basidiomycota</taxon>
        <taxon>Agaricomycotina</taxon>
        <taxon>Agaricomycetes</taxon>
        <taxon>Polyporales</taxon>
        <taxon>Grifolaceae</taxon>
        <taxon>Grifola</taxon>
    </lineage>
</organism>
<sequence>MIHAFSAPATICFQDPFRRTKDGYSCFTEPLRHLQPNGYWATIVTYNAYVHHHSLKRRALGMDYTGLYKLCIERALRHVALR</sequence>
<dbReference type="Proteomes" id="UP000092993">
    <property type="component" value="Unassembled WGS sequence"/>
</dbReference>
<dbReference type="EMBL" id="LUGG01000009">
    <property type="protein sequence ID" value="OBZ72430.1"/>
    <property type="molecule type" value="Genomic_DNA"/>
</dbReference>
<dbReference type="AlphaFoldDB" id="A0A1C7M693"/>
<proteinExistence type="predicted"/>
<accession>A0A1C7M693</accession>
<comment type="caution">
    <text evidence="1">The sequence shown here is derived from an EMBL/GenBank/DDBJ whole genome shotgun (WGS) entry which is preliminary data.</text>
</comment>
<keyword evidence="2" id="KW-1185">Reference proteome</keyword>
<reference evidence="1 2" key="1">
    <citation type="submission" date="2016-03" db="EMBL/GenBank/DDBJ databases">
        <title>Whole genome sequencing of Grifola frondosa 9006-11.</title>
        <authorList>
            <person name="Min B."/>
            <person name="Park H."/>
            <person name="Kim J.-G."/>
            <person name="Cho H."/>
            <person name="Oh Y.-L."/>
            <person name="Kong W.-S."/>
            <person name="Choi I.-G."/>
        </authorList>
    </citation>
    <scope>NUCLEOTIDE SEQUENCE [LARGE SCALE GENOMIC DNA]</scope>
    <source>
        <strain evidence="1 2">9006-11</strain>
    </source>
</reference>
<evidence type="ECO:0000313" key="1">
    <source>
        <dbReference type="EMBL" id="OBZ72430.1"/>
    </source>
</evidence>
<gene>
    <name evidence="1" type="ORF">A0H81_08004</name>
</gene>
<protein>
    <submittedName>
        <fullName evidence="1">Uncharacterized protein</fullName>
    </submittedName>
</protein>
<name>A0A1C7M693_GRIFR</name>